<proteinExistence type="predicted"/>
<feature type="compositionally biased region" description="Acidic residues" evidence="2">
    <location>
        <begin position="8"/>
        <end position="17"/>
    </location>
</feature>
<dbReference type="Proteomes" id="UP000666915">
    <property type="component" value="Unassembled WGS sequence"/>
</dbReference>
<feature type="region of interest" description="Disordered" evidence="2">
    <location>
        <begin position="853"/>
        <end position="890"/>
    </location>
</feature>
<feature type="compositionally biased region" description="Low complexity" evidence="2">
    <location>
        <begin position="402"/>
        <end position="415"/>
    </location>
</feature>
<dbReference type="EMBL" id="JAGEOK010000036">
    <property type="protein sequence ID" value="MBO2443738.1"/>
    <property type="molecule type" value="Genomic_DNA"/>
</dbReference>
<feature type="compositionally biased region" description="Pro residues" evidence="2">
    <location>
        <begin position="180"/>
        <end position="214"/>
    </location>
</feature>
<keyword evidence="1" id="KW-0175">Coiled coil</keyword>
<protein>
    <submittedName>
        <fullName evidence="3">Uncharacterized protein</fullName>
    </submittedName>
</protein>
<dbReference type="RefSeq" id="WP_208272047.1">
    <property type="nucleotide sequence ID" value="NZ_BAAAGM010000102.1"/>
</dbReference>
<evidence type="ECO:0000313" key="4">
    <source>
        <dbReference type="Proteomes" id="UP000666915"/>
    </source>
</evidence>
<reference evidence="3 4" key="1">
    <citation type="submission" date="2021-03" db="EMBL/GenBank/DDBJ databases">
        <authorList>
            <person name="Kanchanasin P."/>
            <person name="Saeng-In P."/>
            <person name="Phongsopitanun W."/>
            <person name="Yuki M."/>
            <person name="Kudo T."/>
            <person name="Ohkuma M."/>
            <person name="Tanasupawat S."/>
        </authorList>
    </citation>
    <scope>NUCLEOTIDE SEQUENCE [LARGE SCALE GENOMIC DNA]</scope>
    <source>
        <strain evidence="3 4">L46</strain>
    </source>
</reference>
<evidence type="ECO:0000313" key="3">
    <source>
        <dbReference type="EMBL" id="MBO2443738.1"/>
    </source>
</evidence>
<feature type="coiled-coil region" evidence="1">
    <location>
        <begin position="717"/>
        <end position="747"/>
    </location>
</feature>
<gene>
    <name evidence="3" type="ORF">J4557_40065</name>
</gene>
<evidence type="ECO:0000256" key="1">
    <source>
        <dbReference type="SAM" id="Coils"/>
    </source>
</evidence>
<name>A0ABS3RDM1_9ACTN</name>
<feature type="region of interest" description="Disordered" evidence="2">
    <location>
        <begin position="1"/>
        <end position="46"/>
    </location>
</feature>
<feature type="coiled-coil region" evidence="1">
    <location>
        <begin position="530"/>
        <end position="662"/>
    </location>
</feature>
<accession>A0ABS3RDM1</accession>
<evidence type="ECO:0000256" key="2">
    <source>
        <dbReference type="SAM" id="MobiDB-lite"/>
    </source>
</evidence>
<feature type="region of interest" description="Disordered" evidence="2">
    <location>
        <begin position="178"/>
        <end position="441"/>
    </location>
</feature>
<keyword evidence="4" id="KW-1185">Reference proteome</keyword>
<organism evidence="3 4">
    <name type="scientific">Actinomadura nitritigenes</name>
    <dbReference type="NCBI Taxonomy" id="134602"/>
    <lineage>
        <taxon>Bacteria</taxon>
        <taxon>Bacillati</taxon>
        <taxon>Actinomycetota</taxon>
        <taxon>Actinomycetes</taxon>
        <taxon>Streptosporangiales</taxon>
        <taxon>Thermomonosporaceae</taxon>
        <taxon>Actinomadura</taxon>
    </lineage>
</organism>
<comment type="caution">
    <text evidence="3">The sequence shown here is derived from an EMBL/GenBank/DDBJ whole genome shotgun (WGS) entry which is preliminary data.</text>
</comment>
<feature type="compositionally biased region" description="Low complexity" evidence="2">
    <location>
        <begin position="233"/>
        <end position="262"/>
    </location>
</feature>
<sequence>MNHSTEPNEPDGAPEPELDARPDLETLPLTEAPAEETPALGVEEVSWGGPELVENVYAPLAEKYEHLQSGLEDDALGWTAQLDALRALRGGRVAGDWETLARLLVAPGTLEEPGALEETGAVRLVRTGDEAESVRALIADLKAAGERTLLLAPTPEKAAELLDAVQEAPEILTLLIETQPPRPPAPPSAPPSVPPAPSVPPSVPPSAPPAPAPVRPAGSDETLKLPTLPDEPPAATSAEPTVPAEPTAPEAVQPQEEATAAPVRDDFGSHGTVEFKPVTGLPDPGAGVTRAEPLPGALADGMPEAGAADATRAEPLPALAEDDLQSSADATRAEALPGPLADGEQPAVPERPEPGASADVPISAEATAAHALPGRPGDDAGVPSGGASAPDSTETLALPVQAAEEGSPGAAPAEAQHGEAGARPDVPTGGGAAEATLSDAPEDVVWETGAHSEGAAPAEDGSALSGQADEVYERMEGASEAAEAGAVGAALRAAGEGWPRAWRAEAGALRRGLMLLEQWPRDVEALAAVRADAAARKEALDAELARLASAIEEARDGAQSAEERAAEAEAEAERLVVVQREAEEELAGPRAEAERLQAIADAAGVEASELTRVADEAFARCMQLEQRAHEAQNELRDAQQVEASLKDELARAQAALPAAMEEADRLAAVDADASAEGHAAYYRLVSAESALAAVRRKMTLTQRLHVAAPPSNLRSVRAEVRARAREADEAAKRAQEAKDAAERAEAHRQGLATFVAESGPRLATAREAQERLTTELAWLATERETAGAEHQEQARRAAEAVDRATQAGLEARAAQQAARAIEERVEAARTGREEALAAMERARADTEAAVARAAEGRAELDRRGAEGQAETAAAEADVQAATETEARSREKVREVFGADPADDPEVFGEHRRAAMARIEELGGLLGGGEADGAALLPAADLVVGTPVGVGAAVPGERFGALVAVGVLDDADFLVGAVRAARWILVGPPGDEQPGHGTFARCAVAAPRLVEDGG</sequence>
<feature type="compositionally biased region" description="Basic and acidic residues" evidence="2">
    <location>
        <begin position="854"/>
        <end position="865"/>
    </location>
</feature>
<feature type="compositionally biased region" description="Low complexity" evidence="2">
    <location>
        <begin position="866"/>
        <end position="883"/>
    </location>
</feature>